<dbReference type="EMBL" id="SHKW01000003">
    <property type="protein sequence ID" value="RZU35179.1"/>
    <property type="molecule type" value="Genomic_DNA"/>
</dbReference>
<dbReference type="RefSeq" id="WP_130424394.1">
    <property type="nucleotide sequence ID" value="NZ_SHKW01000003.1"/>
</dbReference>
<dbReference type="AlphaFoldDB" id="A0A4Q7YFX2"/>
<accession>A0A4Q7YFX2</accession>
<evidence type="ECO:0000313" key="1">
    <source>
        <dbReference type="EMBL" id="RZU35179.1"/>
    </source>
</evidence>
<dbReference type="Proteomes" id="UP000292958">
    <property type="component" value="Unassembled WGS sequence"/>
</dbReference>
<organism evidence="1 2">
    <name type="scientific">Edaphobacter modestus</name>
    <dbReference type="NCBI Taxonomy" id="388466"/>
    <lineage>
        <taxon>Bacteria</taxon>
        <taxon>Pseudomonadati</taxon>
        <taxon>Acidobacteriota</taxon>
        <taxon>Terriglobia</taxon>
        <taxon>Terriglobales</taxon>
        <taxon>Acidobacteriaceae</taxon>
        <taxon>Edaphobacter</taxon>
    </lineage>
</organism>
<name>A0A4Q7YFX2_9BACT</name>
<keyword evidence="2" id="KW-1185">Reference proteome</keyword>
<protein>
    <submittedName>
        <fullName evidence="1">Uncharacterized protein</fullName>
    </submittedName>
</protein>
<evidence type="ECO:0000313" key="2">
    <source>
        <dbReference type="Proteomes" id="UP000292958"/>
    </source>
</evidence>
<sequence>MDRYRRALSLLCHAPKNLAFSHPFFALHLLTVSELRSAEWGNTAMQVLVSNCVSVGGFHAVSPNMPPIGAGIVERARPLMEACAPDSPLHRLYYQLASIQPMPMPDFAAGLESSEDE</sequence>
<comment type="caution">
    <text evidence="1">The sequence shown here is derived from an EMBL/GenBank/DDBJ whole genome shotgun (WGS) entry which is preliminary data.</text>
</comment>
<proteinExistence type="predicted"/>
<gene>
    <name evidence="1" type="ORF">BDD14_5935</name>
</gene>
<reference evidence="1 2" key="1">
    <citation type="submission" date="2019-02" db="EMBL/GenBank/DDBJ databases">
        <title>Genomic Encyclopedia of Archaeal and Bacterial Type Strains, Phase II (KMG-II): from individual species to whole genera.</title>
        <authorList>
            <person name="Goeker M."/>
        </authorList>
    </citation>
    <scope>NUCLEOTIDE SEQUENCE [LARGE SCALE GENOMIC DNA]</scope>
    <source>
        <strain evidence="1 2">DSM 18101</strain>
    </source>
</reference>